<reference evidence="1" key="1">
    <citation type="submission" date="2022-12" db="EMBL/GenBank/DDBJ databases">
        <title>Reference genome sequencing for broad-spectrum identification of bacterial and archaeal isolates by mass spectrometry.</title>
        <authorList>
            <person name="Sekiguchi Y."/>
            <person name="Tourlousse D.M."/>
        </authorList>
    </citation>
    <scope>NUCLEOTIDE SEQUENCE</scope>
    <source>
        <strain evidence="1">TSL-P1</strain>
    </source>
</reference>
<proteinExistence type="predicted"/>
<keyword evidence="2" id="KW-1185">Reference proteome</keyword>
<dbReference type="Proteomes" id="UP001144297">
    <property type="component" value="Unassembled WGS sequence"/>
</dbReference>
<dbReference type="AlphaFoldDB" id="A0A9W6GHK9"/>
<sequence length="56" mass="6535">MPLFSKKDIFEIINLRTKSIDYEREHTAEELIKGYPDKTSLLNKVKSLNEAIIKIV</sequence>
<organism evidence="1 2">
    <name type="scientific">Thermodesulfovibrio yellowstonii</name>
    <dbReference type="NCBI Taxonomy" id="28262"/>
    <lineage>
        <taxon>Bacteria</taxon>
        <taxon>Pseudomonadati</taxon>
        <taxon>Nitrospirota</taxon>
        <taxon>Thermodesulfovibrionia</taxon>
        <taxon>Thermodesulfovibrionales</taxon>
        <taxon>Thermodesulfovibrionaceae</taxon>
        <taxon>Thermodesulfovibrio</taxon>
    </lineage>
</organism>
<evidence type="ECO:0000313" key="2">
    <source>
        <dbReference type="Proteomes" id="UP001144297"/>
    </source>
</evidence>
<comment type="caution">
    <text evidence="1">The sequence shown here is derived from an EMBL/GenBank/DDBJ whole genome shotgun (WGS) entry which is preliminary data.</text>
</comment>
<protein>
    <submittedName>
        <fullName evidence="1">Uncharacterized protein</fullName>
    </submittedName>
</protein>
<evidence type="ECO:0000313" key="1">
    <source>
        <dbReference type="EMBL" id="GLI54105.1"/>
    </source>
</evidence>
<accession>A0A9W6GHK9</accession>
<name>A0A9W6GHK9_9BACT</name>
<gene>
    <name evidence="1" type="ORF">TISLANDTSLP1_17980</name>
</gene>
<dbReference type="EMBL" id="BSDX01000001">
    <property type="protein sequence ID" value="GLI54105.1"/>
    <property type="molecule type" value="Genomic_DNA"/>
</dbReference>